<keyword evidence="7" id="KW-1185">Reference proteome</keyword>
<protein>
    <submittedName>
        <fullName evidence="6">LacI family transcriptional regulator</fullName>
    </submittedName>
</protein>
<dbReference type="GO" id="GO:0003700">
    <property type="term" value="F:DNA-binding transcription factor activity"/>
    <property type="evidence" value="ECO:0007669"/>
    <property type="project" value="TreeGrafter"/>
</dbReference>
<keyword evidence="3" id="KW-0804">Transcription</keyword>
<dbReference type="CDD" id="cd01392">
    <property type="entry name" value="HTH_LacI"/>
    <property type="match status" value="1"/>
</dbReference>
<dbReference type="SMART" id="SM00354">
    <property type="entry name" value="HTH_LACI"/>
    <property type="match status" value="1"/>
</dbReference>
<dbReference type="Gene3D" id="3.40.50.2300">
    <property type="match status" value="2"/>
</dbReference>
<dbReference type="SUPFAM" id="SSF47413">
    <property type="entry name" value="lambda repressor-like DNA-binding domains"/>
    <property type="match status" value="1"/>
</dbReference>
<gene>
    <name evidence="6" type="ORF">Asera_53400</name>
</gene>
<evidence type="ECO:0000256" key="2">
    <source>
        <dbReference type="ARBA" id="ARBA00023125"/>
    </source>
</evidence>
<accession>A0A810L9G3</accession>
<sequence length="369" mass="38641">MARNPRRAGFRTAPVAAGQPPAGREPPGTARSRRTGEPVAVRVTIRDVARAAGVSVSTASRALTGARPVGEQIAVRVRDAATALGYRQNRVASALRTQRTDTIGMVVPQISNPFYPVLVEAIERCLGDDNRQLLLCDARRDATVESARIHALADRQVDGLIVAPVSTVASAAALTSIAGEVPVVQVDRSVADTALDWVGVDDVAGLRLLTEHLAQVGARTAVLVGTVSESSAGRTRLAEFGPAAARHGLSTAEPLLGAYGVEWGVRAVDELRARGPLPDAIVCVNDEIALGVLQGLRAAGISVPGEVVVTGFDDNGFAALADPPLTTVRQPHQQIAAECLRLLDRPRGGPTRRIALAPTLIVRASTTLR</sequence>
<dbReference type="AlphaFoldDB" id="A0A810L9G3"/>
<dbReference type="Gene3D" id="1.10.260.40">
    <property type="entry name" value="lambda repressor-like DNA-binding domains"/>
    <property type="match status" value="1"/>
</dbReference>
<evidence type="ECO:0000313" key="6">
    <source>
        <dbReference type="EMBL" id="BCJ31232.1"/>
    </source>
</evidence>
<reference evidence="6" key="1">
    <citation type="submission" date="2020-08" db="EMBL/GenBank/DDBJ databases">
        <title>Whole genome shotgun sequence of Actinocatenispora sera NBRC 101916.</title>
        <authorList>
            <person name="Komaki H."/>
            <person name="Tamura T."/>
        </authorList>
    </citation>
    <scope>NUCLEOTIDE SEQUENCE</scope>
    <source>
        <strain evidence="6">NBRC 101916</strain>
    </source>
</reference>
<dbReference type="Proteomes" id="UP000680750">
    <property type="component" value="Chromosome"/>
</dbReference>
<dbReference type="CDD" id="cd06267">
    <property type="entry name" value="PBP1_LacI_sugar_binding-like"/>
    <property type="match status" value="1"/>
</dbReference>
<feature type="region of interest" description="Disordered" evidence="4">
    <location>
        <begin position="1"/>
        <end position="36"/>
    </location>
</feature>
<name>A0A810L9G3_9ACTN</name>
<dbReference type="PANTHER" id="PTHR30146:SF138">
    <property type="entry name" value="TRANSCRIPTIONAL REGULATORY PROTEIN"/>
    <property type="match status" value="1"/>
</dbReference>
<keyword evidence="1" id="KW-0805">Transcription regulation</keyword>
<organism evidence="6 7">
    <name type="scientific">Actinocatenispora sera</name>
    <dbReference type="NCBI Taxonomy" id="390989"/>
    <lineage>
        <taxon>Bacteria</taxon>
        <taxon>Bacillati</taxon>
        <taxon>Actinomycetota</taxon>
        <taxon>Actinomycetes</taxon>
        <taxon>Micromonosporales</taxon>
        <taxon>Micromonosporaceae</taxon>
        <taxon>Actinocatenispora</taxon>
    </lineage>
</organism>
<dbReference type="InterPro" id="IPR000843">
    <property type="entry name" value="HTH_LacI"/>
</dbReference>
<dbReference type="Pfam" id="PF13377">
    <property type="entry name" value="Peripla_BP_3"/>
    <property type="match status" value="1"/>
</dbReference>
<evidence type="ECO:0000313" key="7">
    <source>
        <dbReference type="Proteomes" id="UP000680750"/>
    </source>
</evidence>
<dbReference type="KEGG" id="aser:Asera_53400"/>
<feature type="domain" description="HTH lacI-type" evidence="5">
    <location>
        <begin position="43"/>
        <end position="97"/>
    </location>
</feature>
<dbReference type="GO" id="GO:0000976">
    <property type="term" value="F:transcription cis-regulatory region binding"/>
    <property type="evidence" value="ECO:0007669"/>
    <property type="project" value="TreeGrafter"/>
</dbReference>
<keyword evidence="2" id="KW-0238">DNA-binding</keyword>
<dbReference type="InterPro" id="IPR010982">
    <property type="entry name" value="Lambda_DNA-bd_dom_sf"/>
</dbReference>
<dbReference type="SUPFAM" id="SSF53822">
    <property type="entry name" value="Periplasmic binding protein-like I"/>
    <property type="match status" value="1"/>
</dbReference>
<dbReference type="InterPro" id="IPR028082">
    <property type="entry name" value="Peripla_BP_I"/>
</dbReference>
<evidence type="ECO:0000256" key="1">
    <source>
        <dbReference type="ARBA" id="ARBA00023015"/>
    </source>
</evidence>
<dbReference type="PROSITE" id="PS50932">
    <property type="entry name" value="HTH_LACI_2"/>
    <property type="match status" value="1"/>
</dbReference>
<dbReference type="PROSITE" id="PS00356">
    <property type="entry name" value="HTH_LACI_1"/>
    <property type="match status" value="1"/>
</dbReference>
<dbReference type="EMBL" id="AP023354">
    <property type="protein sequence ID" value="BCJ31232.1"/>
    <property type="molecule type" value="Genomic_DNA"/>
</dbReference>
<evidence type="ECO:0000256" key="4">
    <source>
        <dbReference type="SAM" id="MobiDB-lite"/>
    </source>
</evidence>
<dbReference type="Pfam" id="PF00356">
    <property type="entry name" value="LacI"/>
    <property type="match status" value="1"/>
</dbReference>
<evidence type="ECO:0000259" key="5">
    <source>
        <dbReference type="PROSITE" id="PS50932"/>
    </source>
</evidence>
<dbReference type="InterPro" id="IPR046335">
    <property type="entry name" value="LacI/GalR-like_sensor"/>
</dbReference>
<evidence type="ECO:0000256" key="3">
    <source>
        <dbReference type="ARBA" id="ARBA00023163"/>
    </source>
</evidence>
<dbReference type="PANTHER" id="PTHR30146">
    <property type="entry name" value="LACI-RELATED TRANSCRIPTIONAL REPRESSOR"/>
    <property type="match status" value="1"/>
</dbReference>
<proteinExistence type="predicted"/>